<protein>
    <submittedName>
        <fullName evidence="3">Arylsulfatase</fullName>
    </submittedName>
</protein>
<dbReference type="CDD" id="cd16142">
    <property type="entry name" value="ARS_like"/>
    <property type="match status" value="1"/>
</dbReference>
<dbReference type="AlphaFoldDB" id="A0A238Y3H1"/>
<evidence type="ECO:0000256" key="1">
    <source>
        <dbReference type="SAM" id="SignalP"/>
    </source>
</evidence>
<feature type="signal peptide" evidence="1">
    <location>
        <begin position="1"/>
        <end position="26"/>
    </location>
</feature>
<evidence type="ECO:0000313" key="3">
    <source>
        <dbReference type="EMBL" id="SNR64859.1"/>
    </source>
</evidence>
<dbReference type="PANTHER" id="PTHR43751:SF2">
    <property type="entry name" value="SULFATASE N-TERMINAL DOMAIN-CONTAINING PROTEIN"/>
    <property type="match status" value="1"/>
</dbReference>
<dbReference type="Proteomes" id="UP000198384">
    <property type="component" value="Unassembled WGS sequence"/>
</dbReference>
<feature type="chain" id="PRO_5012082529" evidence="1">
    <location>
        <begin position="27"/>
        <end position="511"/>
    </location>
</feature>
<proteinExistence type="predicted"/>
<accession>A0A238Y3H1</accession>
<feature type="domain" description="Sulfatase N-terminal" evidence="2">
    <location>
        <begin position="32"/>
        <end position="358"/>
    </location>
</feature>
<keyword evidence="4" id="KW-1185">Reference proteome</keyword>
<evidence type="ECO:0000259" key="2">
    <source>
        <dbReference type="Pfam" id="PF00884"/>
    </source>
</evidence>
<dbReference type="InterPro" id="IPR017850">
    <property type="entry name" value="Alkaline_phosphatase_core_sf"/>
</dbReference>
<organism evidence="3 4">
    <name type="scientific">Lutibacter agarilyticus</name>
    <dbReference type="NCBI Taxonomy" id="1109740"/>
    <lineage>
        <taxon>Bacteria</taxon>
        <taxon>Pseudomonadati</taxon>
        <taxon>Bacteroidota</taxon>
        <taxon>Flavobacteriia</taxon>
        <taxon>Flavobacteriales</taxon>
        <taxon>Flavobacteriaceae</taxon>
        <taxon>Lutibacter</taxon>
    </lineage>
</organism>
<gene>
    <name evidence="3" type="ORF">SAMN06265371_107221</name>
</gene>
<dbReference type="PANTHER" id="PTHR43751">
    <property type="entry name" value="SULFATASE"/>
    <property type="match status" value="1"/>
</dbReference>
<dbReference type="OrthoDB" id="9766107at2"/>
<evidence type="ECO:0000313" key="4">
    <source>
        <dbReference type="Proteomes" id="UP000198384"/>
    </source>
</evidence>
<name>A0A238Y3H1_9FLAO</name>
<dbReference type="InterPro" id="IPR052701">
    <property type="entry name" value="GAG_Ulvan_Degrading_Sulfatases"/>
</dbReference>
<keyword evidence="1" id="KW-0732">Signal</keyword>
<dbReference type="SUPFAM" id="SSF53649">
    <property type="entry name" value="Alkaline phosphatase-like"/>
    <property type="match status" value="1"/>
</dbReference>
<dbReference type="EMBL" id="FZNT01000007">
    <property type="protein sequence ID" value="SNR64859.1"/>
    <property type="molecule type" value="Genomic_DNA"/>
</dbReference>
<dbReference type="Pfam" id="PF00884">
    <property type="entry name" value="Sulfatase"/>
    <property type="match status" value="1"/>
</dbReference>
<sequence>MKQMKAKYISLMLLSAFFMFSLTNMSAQTKKPNILVIWGDDVGYSNISINSQGMMGYQTPNIDRIGKEGAVFTDWYAQQSCTAGRAAFILGQHPFRTGLLTIGMPGAKQGIQDDQPTIAELLKTQGYTSGQFGKNHLGDRDEHLPTNHGFDEFFGNLYHLNAEEEPETYYYPKDPEFHKKFGPRGVIHSYSDGKVEDTGPLTRKRMETADEEFTAAAIAFIEKAHAKGQPFFVWLSATRMHVWTHLKEESVGVTGIGLYPDGMVEHDKAIGVVLDKLEELGIIDNTIIMYSTDNGAEKFTWPDGGTTPFAGEKGSTWEGGFRVPSVIRWPGVIEPGTINNNIHSHEDMMPTLLAAAGVPDVKEKLLTGFKANDKTFKVHLDGYNMMNVWKKGSTVEHPRKEIFYFDAGGNLNALRYNNWKIHFTIMEGSINEAYRKTPAWPLVINLRADPFEVSWKSSMYTRWYGDNMWLFVPAQEFVGKFLMSFKDFPPVQGGSLGIDKVVQSLSARPQN</sequence>
<dbReference type="Gene3D" id="3.40.720.10">
    <property type="entry name" value="Alkaline Phosphatase, subunit A"/>
    <property type="match status" value="1"/>
</dbReference>
<dbReference type="RefSeq" id="WP_089382204.1">
    <property type="nucleotide sequence ID" value="NZ_FZNT01000007.1"/>
</dbReference>
<dbReference type="InterPro" id="IPR000917">
    <property type="entry name" value="Sulfatase_N"/>
</dbReference>
<reference evidence="3 4" key="1">
    <citation type="submission" date="2017-06" db="EMBL/GenBank/DDBJ databases">
        <authorList>
            <person name="Kim H.J."/>
            <person name="Triplett B.A."/>
        </authorList>
    </citation>
    <scope>NUCLEOTIDE SEQUENCE [LARGE SCALE GENOMIC DNA]</scope>
    <source>
        <strain evidence="3 4">DSM 29150</strain>
    </source>
</reference>